<gene>
    <name evidence="3" type="ORF">WJX64_15810</name>
</gene>
<keyword evidence="2" id="KW-0472">Membrane</keyword>
<keyword evidence="4" id="KW-1185">Reference proteome</keyword>
<evidence type="ECO:0000256" key="1">
    <source>
        <dbReference type="SAM" id="MobiDB-lite"/>
    </source>
</evidence>
<evidence type="ECO:0000313" key="3">
    <source>
        <dbReference type="EMBL" id="MEN1948022.1"/>
    </source>
</evidence>
<keyword evidence="2" id="KW-1133">Transmembrane helix</keyword>
<feature type="compositionally biased region" description="Basic and acidic residues" evidence="1">
    <location>
        <begin position="1"/>
        <end position="17"/>
    </location>
</feature>
<feature type="transmembrane region" description="Helical" evidence="2">
    <location>
        <begin position="25"/>
        <end position="47"/>
    </location>
</feature>
<keyword evidence="2" id="KW-0812">Transmembrane</keyword>
<evidence type="ECO:0000313" key="4">
    <source>
        <dbReference type="Proteomes" id="UP001425155"/>
    </source>
</evidence>
<dbReference type="Proteomes" id="UP001425155">
    <property type="component" value="Unassembled WGS sequence"/>
</dbReference>
<name>A0ABU9W7R6_9MICO</name>
<dbReference type="EMBL" id="JBCLVG010000003">
    <property type="protein sequence ID" value="MEN1948022.1"/>
    <property type="molecule type" value="Genomic_DNA"/>
</dbReference>
<feature type="region of interest" description="Disordered" evidence="1">
    <location>
        <begin position="1"/>
        <end position="21"/>
    </location>
</feature>
<protein>
    <submittedName>
        <fullName evidence="3">Uncharacterized protein</fullName>
    </submittedName>
</protein>
<sequence length="49" mass="5237">MNDYLPKSELEPDDGGKKPVSNTRLGIWLAVGGFAVYMIVTGIIGIVSN</sequence>
<reference evidence="3 4" key="1">
    <citation type="submission" date="2024-03" db="EMBL/GenBank/DDBJ databases">
        <title>YIM 134122 draft genome.</title>
        <authorList>
            <person name="Zuo S."/>
            <person name="Xiong L."/>
        </authorList>
    </citation>
    <scope>NUCLEOTIDE SEQUENCE [LARGE SCALE GENOMIC DNA]</scope>
    <source>
        <strain evidence="3 4">YIM 134122</strain>
    </source>
</reference>
<dbReference type="RefSeq" id="WP_157497775.1">
    <property type="nucleotide sequence ID" value="NZ_JBCAUN010000003.1"/>
</dbReference>
<comment type="caution">
    <text evidence="3">The sequence shown here is derived from an EMBL/GenBank/DDBJ whole genome shotgun (WGS) entry which is preliminary data.</text>
</comment>
<proteinExistence type="predicted"/>
<accession>A0ABU9W7R6</accession>
<organism evidence="3 4">
    <name type="scientific">Leifsonia stereocauli</name>
    <dbReference type="NCBI Taxonomy" id="3134136"/>
    <lineage>
        <taxon>Bacteria</taxon>
        <taxon>Bacillati</taxon>
        <taxon>Actinomycetota</taxon>
        <taxon>Actinomycetes</taxon>
        <taxon>Micrococcales</taxon>
        <taxon>Microbacteriaceae</taxon>
        <taxon>Leifsonia</taxon>
    </lineage>
</organism>
<evidence type="ECO:0000256" key="2">
    <source>
        <dbReference type="SAM" id="Phobius"/>
    </source>
</evidence>